<dbReference type="InterPro" id="IPR006094">
    <property type="entry name" value="Oxid_FAD_bind_N"/>
</dbReference>
<name>A0A7W4W7L0_9GAMM</name>
<keyword evidence="1" id="KW-0285">Flavoprotein</keyword>
<dbReference type="Pfam" id="PF01565">
    <property type="entry name" value="FAD_binding_4"/>
    <property type="match status" value="1"/>
</dbReference>
<evidence type="ECO:0000313" key="4">
    <source>
        <dbReference type="Proteomes" id="UP000537130"/>
    </source>
</evidence>
<dbReference type="PANTHER" id="PTHR43762">
    <property type="entry name" value="L-GULONOLACTONE OXIDASE"/>
    <property type="match status" value="1"/>
</dbReference>
<dbReference type="InterPro" id="IPR010031">
    <property type="entry name" value="FAD_lactone_oxidase-like"/>
</dbReference>
<dbReference type="PROSITE" id="PS51387">
    <property type="entry name" value="FAD_PCMH"/>
    <property type="match status" value="1"/>
</dbReference>
<dbReference type="SUPFAM" id="SSF56176">
    <property type="entry name" value="FAD-binding/transporter-associated domain-like"/>
    <property type="match status" value="1"/>
</dbReference>
<comment type="caution">
    <text evidence="3">The sequence shown here is derived from an EMBL/GenBank/DDBJ whole genome shotgun (WGS) entry which is preliminary data.</text>
</comment>
<feature type="domain" description="FAD-binding PCMH-type" evidence="2">
    <location>
        <begin position="11"/>
        <end position="180"/>
    </location>
</feature>
<accession>A0A7W4W7L0</accession>
<proteinExistence type="predicted"/>
<dbReference type="InterPro" id="IPR016169">
    <property type="entry name" value="FAD-bd_PCMH_sub2"/>
</dbReference>
<dbReference type="Proteomes" id="UP000537130">
    <property type="component" value="Unassembled WGS sequence"/>
</dbReference>
<reference evidence="3 4" key="1">
    <citation type="submission" date="2020-08" db="EMBL/GenBank/DDBJ databases">
        <title>Genomic Encyclopedia of Type Strains, Phase III (KMG-III): the genomes of soil and plant-associated and newly described type strains.</title>
        <authorList>
            <person name="Whitman W."/>
        </authorList>
    </citation>
    <scope>NUCLEOTIDE SEQUENCE [LARGE SCALE GENOMIC DNA]</scope>
    <source>
        <strain evidence="3 4">CECT 8654</strain>
    </source>
</reference>
<evidence type="ECO:0000259" key="2">
    <source>
        <dbReference type="PROSITE" id="PS51387"/>
    </source>
</evidence>
<dbReference type="InterPro" id="IPR016166">
    <property type="entry name" value="FAD-bd_PCMH"/>
</dbReference>
<keyword evidence="1" id="KW-0274">FAD</keyword>
<evidence type="ECO:0000256" key="1">
    <source>
        <dbReference type="ARBA" id="ARBA00022827"/>
    </source>
</evidence>
<sequence length="445" mass="49301">MVNRYGNWGGFPASAQSAITPSWRHELGDVFQQLPNGALPYGQGRSYGDSCLADAGTVVSTENLKRFIEADWSTGCIVVEAGMTLSELLMVCLPRGWFLPVTPGTRFVSVGGAVANDVHGKNHHVAGTFGRHVRALELLRSDRGLLRCTAQENERLFAATVGGLGLTGLIVTVELQLIPVASSMMDQRSTRFDHVDEFFDLAEQHDRDFDYSVAWVDCLATGSALGRGHFIAANHSAKGECVAPSEGRLVMPLTPPISPVNRLTLRLFNELYFQRQQKRVVDSMVAVAPFFYPLDGIRHWNRLYGRRGFQQYQCVIPEAVERDVIPAILKAIADSGLGSFLSVLKKCGDIASPGLLSFPMKGTSLALDFPRREQENYRLFARLDAMVSEAGGRLYPAKDSHMQAHNFQEAYPQWVDLEALRDPKLLSAFWRRVALTEKTDIEKNA</sequence>
<dbReference type="GO" id="GO:0016899">
    <property type="term" value="F:oxidoreductase activity, acting on the CH-OH group of donors, oxygen as acceptor"/>
    <property type="evidence" value="ECO:0007669"/>
    <property type="project" value="InterPro"/>
</dbReference>
<dbReference type="GO" id="GO:0071949">
    <property type="term" value="F:FAD binding"/>
    <property type="evidence" value="ECO:0007669"/>
    <property type="project" value="InterPro"/>
</dbReference>
<dbReference type="PANTHER" id="PTHR43762:SF1">
    <property type="entry name" value="D-ARABINONO-1,4-LACTONE OXIDASE"/>
    <property type="match status" value="1"/>
</dbReference>
<dbReference type="EMBL" id="JACHWY010000003">
    <property type="protein sequence ID" value="MBB3048508.1"/>
    <property type="molecule type" value="Genomic_DNA"/>
</dbReference>
<evidence type="ECO:0000313" key="3">
    <source>
        <dbReference type="EMBL" id="MBB3048508.1"/>
    </source>
</evidence>
<dbReference type="AlphaFoldDB" id="A0A7W4W7L0"/>
<protein>
    <submittedName>
        <fullName evidence="3">FAD/FMN-containing dehydrogenase</fullName>
    </submittedName>
</protein>
<organism evidence="3 4">
    <name type="scientific">Litorivivens lipolytica</name>
    <dbReference type="NCBI Taxonomy" id="1524264"/>
    <lineage>
        <taxon>Bacteria</taxon>
        <taxon>Pseudomonadati</taxon>
        <taxon>Pseudomonadota</taxon>
        <taxon>Gammaproteobacteria</taxon>
        <taxon>Litorivivens</taxon>
    </lineage>
</organism>
<dbReference type="InterPro" id="IPR036318">
    <property type="entry name" value="FAD-bd_PCMH-like_sf"/>
</dbReference>
<keyword evidence="4" id="KW-1185">Reference proteome</keyword>
<dbReference type="RefSeq" id="WP_343067600.1">
    <property type="nucleotide sequence ID" value="NZ_JACHWY010000003.1"/>
</dbReference>
<dbReference type="Gene3D" id="3.30.465.10">
    <property type="match status" value="1"/>
</dbReference>
<gene>
    <name evidence="3" type="ORF">FHR99_002782</name>
</gene>